<dbReference type="SMART" id="SM00267">
    <property type="entry name" value="GGDEF"/>
    <property type="match status" value="1"/>
</dbReference>
<dbReference type="SUPFAM" id="SSF55073">
    <property type="entry name" value="Nucleotide cyclase"/>
    <property type="match status" value="1"/>
</dbReference>
<keyword evidence="3" id="KW-1185">Reference proteome</keyword>
<dbReference type="NCBIfam" id="TIGR00254">
    <property type="entry name" value="GGDEF"/>
    <property type="match status" value="1"/>
</dbReference>
<dbReference type="EMBL" id="SHKY01000001">
    <property type="protein sequence ID" value="RZU51719.1"/>
    <property type="molecule type" value="Genomic_DNA"/>
</dbReference>
<proteinExistence type="predicted"/>
<dbReference type="Proteomes" id="UP000292564">
    <property type="component" value="Unassembled WGS sequence"/>
</dbReference>
<evidence type="ECO:0000259" key="1">
    <source>
        <dbReference type="PROSITE" id="PS50887"/>
    </source>
</evidence>
<dbReference type="GO" id="GO:0005886">
    <property type="term" value="C:plasma membrane"/>
    <property type="evidence" value="ECO:0007669"/>
    <property type="project" value="TreeGrafter"/>
</dbReference>
<dbReference type="PROSITE" id="PS50887">
    <property type="entry name" value="GGDEF"/>
    <property type="match status" value="1"/>
</dbReference>
<dbReference type="InterPro" id="IPR029787">
    <property type="entry name" value="Nucleotide_cyclase"/>
</dbReference>
<dbReference type="Gene3D" id="3.30.70.270">
    <property type="match status" value="1"/>
</dbReference>
<sequence length="521" mass="57025">MRVSTAVDRLPVPVTTFGPLHLLAVRVHVLANTGRCREAIDAADAYAVLAAATGDTRTLPFLLQGKMYANLEMGRLAEAAALGERLLRHQRRAGSVLGEAKALCDLARVHVLSGHDIDGMHHLARAGVLLDRSTFDGDRRRSALCSFAEAATTAEMYETAAATYEQLSYASPAFRLVHAGTLLYWGLRLGHVGRTDEGAARLRRSAELTRHHLEETGPPDAGDAGTTAMLALALAKLGDVVPAEKLARESIMPLRAGENHQYARMAHLALGVSLRAQGQLAEARRELVAARELCVYGARPDEPLIIRFEMAQTAREIDDGQSSRDMFEAVESQVLQLWRLRLHRLAMLRQARQREELETARLRAEREIMRDPLTGLGNRRRFDAVLHRIDAGRIAPPLALLLIDLDHFKAVNDAYSHIAGDRVLREVAAILRAHCRAEDVPVRYAGDEFVVFLRGDAAAGREVAERIRAAVARTDILAGVRLTVSVGLAAMTPGMSADALFRAADERLYAAKWSGRNAIAC</sequence>
<dbReference type="AlphaFoldDB" id="A0A4Q7ZN60"/>
<dbReference type="SUPFAM" id="SSF48452">
    <property type="entry name" value="TPR-like"/>
    <property type="match status" value="2"/>
</dbReference>
<protein>
    <submittedName>
        <fullName evidence="2">Diguanylate cyclase (GGDEF)-like protein</fullName>
    </submittedName>
</protein>
<dbReference type="FunFam" id="3.30.70.270:FF:000001">
    <property type="entry name" value="Diguanylate cyclase domain protein"/>
    <property type="match status" value="1"/>
</dbReference>
<dbReference type="GO" id="GO:1902201">
    <property type="term" value="P:negative regulation of bacterial-type flagellum-dependent cell motility"/>
    <property type="evidence" value="ECO:0007669"/>
    <property type="project" value="TreeGrafter"/>
</dbReference>
<dbReference type="GO" id="GO:0052621">
    <property type="term" value="F:diguanylate cyclase activity"/>
    <property type="evidence" value="ECO:0007669"/>
    <property type="project" value="TreeGrafter"/>
</dbReference>
<gene>
    <name evidence="2" type="ORF">EV385_3552</name>
</gene>
<accession>A0A4Q7ZN60</accession>
<dbReference type="InterPro" id="IPR043128">
    <property type="entry name" value="Rev_trsase/Diguanyl_cyclase"/>
</dbReference>
<dbReference type="CDD" id="cd01949">
    <property type="entry name" value="GGDEF"/>
    <property type="match status" value="1"/>
</dbReference>
<dbReference type="RefSeq" id="WP_130510448.1">
    <property type="nucleotide sequence ID" value="NZ_SHKY01000001.1"/>
</dbReference>
<evidence type="ECO:0000313" key="2">
    <source>
        <dbReference type="EMBL" id="RZU51719.1"/>
    </source>
</evidence>
<name>A0A4Q7ZN60_9ACTN</name>
<dbReference type="PANTHER" id="PTHR45138">
    <property type="entry name" value="REGULATORY COMPONENTS OF SENSORY TRANSDUCTION SYSTEM"/>
    <property type="match status" value="1"/>
</dbReference>
<feature type="domain" description="GGDEF" evidence="1">
    <location>
        <begin position="396"/>
        <end position="521"/>
    </location>
</feature>
<dbReference type="InterPro" id="IPR050469">
    <property type="entry name" value="Diguanylate_Cyclase"/>
</dbReference>
<comment type="caution">
    <text evidence="2">The sequence shown here is derived from an EMBL/GenBank/DDBJ whole genome shotgun (WGS) entry which is preliminary data.</text>
</comment>
<dbReference type="InterPro" id="IPR000160">
    <property type="entry name" value="GGDEF_dom"/>
</dbReference>
<dbReference type="PANTHER" id="PTHR45138:SF9">
    <property type="entry name" value="DIGUANYLATE CYCLASE DGCM-RELATED"/>
    <property type="match status" value="1"/>
</dbReference>
<organism evidence="2 3">
    <name type="scientific">Krasilnikovia cinnamomea</name>
    <dbReference type="NCBI Taxonomy" id="349313"/>
    <lineage>
        <taxon>Bacteria</taxon>
        <taxon>Bacillati</taxon>
        <taxon>Actinomycetota</taxon>
        <taxon>Actinomycetes</taxon>
        <taxon>Micromonosporales</taxon>
        <taxon>Micromonosporaceae</taxon>
        <taxon>Krasilnikovia</taxon>
    </lineage>
</organism>
<evidence type="ECO:0000313" key="3">
    <source>
        <dbReference type="Proteomes" id="UP000292564"/>
    </source>
</evidence>
<dbReference type="OrthoDB" id="23692at2"/>
<dbReference type="Gene3D" id="1.25.40.10">
    <property type="entry name" value="Tetratricopeptide repeat domain"/>
    <property type="match status" value="1"/>
</dbReference>
<dbReference type="GO" id="GO:0043709">
    <property type="term" value="P:cell adhesion involved in single-species biofilm formation"/>
    <property type="evidence" value="ECO:0007669"/>
    <property type="project" value="TreeGrafter"/>
</dbReference>
<dbReference type="Pfam" id="PF00990">
    <property type="entry name" value="GGDEF"/>
    <property type="match status" value="1"/>
</dbReference>
<reference evidence="2 3" key="1">
    <citation type="submission" date="2019-02" db="EMBL/GenBank/DDBJ databases">
        <title>Sequencing the genomes of 1000 actinobacteria strains.</title>
        <authorList>
            <person name="Klenk H.-P."/>
        </authorList>
    </citation>
    <scope>NUCLEOTIDE SEQUENCE [LARGE SCALE GENOMIC DNA]</scope>
    <source>
        <strain evidence="2 3">DSM 45162</strain>
    </source>
</reference>
<dbReference type="InterPro" id="IPR011990">
    <property type="entry name" value="TPR-like_helical_dom_sf"/>
</dbReference>